<evidence type="ECO:0000313" key="1">
    <source>
        <dbReference type="EMBL" id="GMT17235.1"/>
    </source>
</evidence>
<feature type="non-terminal residue" evidence="1">
    <location>
        <position position="1"/>
    </location>
</feature>
<accession>A0AAV5VH24</accession>
<evidence type="ECO:0000313" key="2">
    <source>
        <dbReference type="Proteomes" id="UP001432322"/>
    </source>
</evidence>
<organism evidence="1 2">
    <name type="scientific">Pristionchus fissidentatus</name>
    <dbReference type="NCBI Taxonomy" id="1538716"/>
    <lineage>
        <taxon>Eukaryota</taxon>
        <taxon>Metazoa</taxon>
        <taxon>Ecdysozoa</taxon>
        <taxon>Nematoda</taxon>
        <taxon>Chromadorea</taxon>
        <taxon>Rhabditida</taxon>
        <taxon>Rhabditina</taxon>
        <taxon>Diplogasteromorpha</taxon>
        <taxon>Diplogasteroidea</taxon>
        <taxon>Neodiplogasteridae</taxon>
        <taxon>Pristionchus</taxon>
    </lineage>
</organism>
<reference evidence="1" key="1">
    <citation type="submission" date="2023-10" db="EMBL/GenBank/DDBJ databases">
        <title>Genome assembly of Pristionchus species.</title>
        <authorList>
            <person name="Yoshida K."/>
            <person name="Sommer R.J."/>
        </authorList>
    </citation>
    <scope>NUCLEOTIDE SEQUENCE</scope>
    <source>
        <strain evidence="1">RS5133</strain>
    </source>
</reference>
<protein>
    <submittedName>
        <fullName evidence="1">Uncharacterized protein</fullName>
    </submittedName>
</protein>
<keyword evidence="2" id="KW-1185">Reference proteome</keyword>
<comment type="caution">
    <text evidence="1">The sequence shown here is derived from an EMBL/GenBank/DDBJ whole genome shotgun (WGS) entry which is preliminary data.</text>
</comment>
<feature type="non-terminal residue" evidence="1">
    <location>
        <position position="138"/>
    </location>
</feature>
<dbReference type="EMBL" id="BTSY01000003">
    <property type="protein sequence ID" value="GMT17235.1"/>
    <property type="molecule type" value="Genomic_DNA"/>
</dbReference>
<proteinExistence type="predicted"/>
<gene>
    <name evidence="1" type="ORF">PFISCL1PPCAC_8532</name>
</gene>
<dbReference type="Proteomes" id="UP001432322">
    <property type="component" value="Unassembled WGS sequence"/>
</dbReference>
<name>A0AAV5VH24_9BILA</name>
<dbReference type="AlphaFoldDB" id="A0AAV5VH24"/>
<sequence>LLEGGERPDESVAEVAHFRLVLRLGRHVVNKQLVDGQILFERLDRSPSIRANLHQQLVQRRRVEGIESSNGRVEHHELSRLAAARVAHHHRETLLVLEESGEDRGMVELGELLSVTMHRLGPLEALHEAHNDGVGAAL</sequence>